<feature type="repeat" description="Pumilio" evidence="2">
    <location>
        <begin position="731"/>
        <end position="768"/>
    </location>
</feature>
<feature type="repeat" description="Pumilio" evidence="2">
    <location>
        <begin position="478"/>
        <end position="513"/>
    </location>
</feature>
<comment type="caution">
    <text evidence="5">The sequence shown here is derived from an EMBL/GenBank/DDBJ whole genome shotgun (WGS) entry which is preliminary data.</text>
</comment>
<feature type="repeat" description="Pumilio" evidence="2">
    <location>
        <begin position="514"/>
        <end position="549"/>
    </location>
</feature>
<feature type="repeat" description="Pumilio" evidence="2">
    <location>
        <begin position="695"/>
        <end position="730"/>
    </location>
</feature>
<dbReference type="InterPro" id="IPR033712">
    <property type="entry name" value="Pumilio_RNA-bd"/>
</dbReference>
<dbReference type="PANTHER" id="PTHR12537">
    <property type="entry name" value="RNA BINDING PROTEIN PUMILIO-RELATED"/>
    <property type="match status" value="1"/>
</dbReference>
<protein>
    <recommendedName>
        <fullName evidence="4">PUM-HD domain-containing protein</fullName>
    </recommendedName>
</protein>
<proteinExistence type="predicted"/>
<dbReference type="InterPro" id="IPR001313">
    <property type="entry name" value="Pumilio_RNA-bd_rpt"/>
</dbReference>
<evidence type="ECO:0000256" key="1">
    <source>
        <dbReference type="ARBA" id="ARBA00022737"/>
    </source>
</evidence>
<evidence type="ECO:0000259" key="4">
    <source>
        <dbReference type="PROSITE" id="PS50303"/>
    </source>
</evidence>
<evidence type="ECO:0000313" key="5">
    <source>
        <dbReference type="EMBL" id="KAK9694553.1"/>
    </source>
</evidence>
<dbReference type="PROSITE" id="PS50302">
    <property type="entry name" value="PUM"/>
    <property type="match status" value="8"/>
</dbReference>
<feature type="compositionally biased region" description="Basic and acidic residues" evidence="3">
    <location>
        <begin position="52"/>
        <end position="72"/>
    </location>
</feature>
<dbReference type="InterPro" id="IPR011989">
    <property type="entry name" value="ARM-like"/>
</dbReference>
<keyword evidence="1" id="KW-0677">Repeat</keyword>
<evidence type="ECO:0000313" key="6">
    <source>
        <dbReference type="Proteomes" id="UP001479436"/>
    </source>
</evidence>
<name>A0ABR2VRJ7_9FUNG</name>
<dbReference type="PANTHER" id="PTHR12537:SF13">
    <property type="entry name" value="PUMILIO HOMOLOGY DOMAIN FAMILY MEMBER 4"/>
    <property type="match status" value="1"/>
</dbReference>
<dbReference type="InterPro" id="IPR033133">
    <property type="entry name" value="PUM-HD"/>
</dbReference>
<reference evidence="5 6" key="1">
    <citation type="submission" date="2023-04" db="EMBL/GenBank/DDBJ databases">
        <title>Genome of Basidiobolus ranarum AG-B5.</title>
        <authorList>
            <person name="Stajich J.E."/>
            <person name="Carter-House D."/>
            <person name="Gryganskyi A."/>
        </authorList>
    </citation>
    <scope>NUCLEOTIDE SEQUENCE [LARGE SCALE GENOMIC DNA]</scope>
    <source>
        <strain evidence="5 6">AG-B5</strain>
    </source>
</reference>
<dbReference type="EMBL" id="JASJQH010008186">
    <property type="protein sequence ID" value="KAK9694553.1"/>
    <property type="molecule type" value="Genomic_DNA"/>
</dbReference>
<evidence type="ECO:0000256" key="3">
    <source>
        <dbReference type="SAM" id="MobiDB-lite"/>
    </source>
</evidence>
<feature type="compositionally biased region" description="Basic and acidic residues" evidence="3">
    <location>
        <begin position="1"/>
        <end position="12"/>
    </location>
</feature>
<feature type="compositionally biased region" description="Polar residues" evidence="3">
    <location>
        <begin position="443"/>
        <end position="455"/>
    </location>
</feature>
<dbReference type="InterPro" id="IPR016024">
    <property type="entry name" value="ARM-type_fold"/>
</dbReference>
<organism evidence="5 6">
    <name type="scientific">Basidiobolus ranarum</name>
    <dbReference type="NCBI Taxonomy" id="34480"/>
    <lineage>
        <taxon>Eukaryota</taxon>
        <taxon>Fungi</taxon>
        <taxon>Fungi incertae sedis</taxon>
        <taxon>Zoopagomycota</taxon>
        <taxon>Entomophthoromycotina</taxon>
        <taxon>Basidiobolomycetes</taxon>
        <taxon>Basidiobolales</taxon>
        <taxon>Basidiobolaceae</taxon>
        <taxon>Basidiobolus</taxon>
    </lineage>
</organism>
<feature type="domain" description="PUM-HD" evidence="4">
    <location>
        <begin position="454"/>
        <end position="794"/>
    </location>
</feature>
<keyword evidence="6" id="KW-1185">Reference proteome</keyword>
<dbReference type="Pfam" id="PF00806">
    <property type="entry name" value="PUF"/>
    <property type="match status" value="8"/>
</dbReference>
<feature type="region of interest" description="Disordered" evidence="3">
    <location>
        <begin position="1"/>
        <end position="86"/>
    </location>
</feature>
<feature type="repeat" description="Pumilio" evidence="2">
    <location>
        <begin position="623"/>
        <end position="658"/>
    </location>
</feature>
<accession>A0ABR2VRJ7</accession>
<gene>
    <name evidence="5" type="ORF">K7432_013376</name>
</gene>
<evidence type="ECO:0000256" key="2">
    <source>
        <dbReference type="PROSITE-ProRule" id="PRU00317"/>
    </source>
</evidence>
<feature type="repeat" description="Pumilio" evidence="2">
    <location>
        <begin position="550"/>
        <end position="586"/>
    </location>
</feature>
<sequence>MSKERAAHDSNNGRDQSTFDVDISKRKLGTLNRSTSEQVLHHPTDYMPENLSDARVKPSNSRERLLSRREEVPPNSNNRSLDFIRDGPFPPSEGAFQRGSYDHRGTTFDNPIEETSHQSYFGIARLQTEPIQLLPPKAVFLENRHRANTMPSTLKNEGLFQEPGFSEEYTGLPNRHGIEAQHAEVAQDKRHSLYKRFPSDDSNIWERFNKLQMEDIGSQRLKERSSYLDESNILYNSKSSKDLHFKQDYLNGHTGLASVFDSNFNPQGGPYSHRNPRIQKETDRFPTTLSTTSPGLDISSFTAVSHQMAAAEDINPNSWAPFVTTARVEGRPIRGKMNSYDNLGSIPSSARNQNFFTPDLFDVIGDGYPVTMEHDPRHQYFKQSGGIRKPPAYSHEVEANHLVPKLVPSGNYHENHYKPNGSGDFGSGNPANSHQNGYHHPKTNTAKNSKPSSNKGNHKKPVNDVELMNRFQGVSLESLVGEIHGLCRDQYGCRYLQKKLEEQNPVYTDFIFEEVNGYFVDLMTDPFGNYLCQKLLEYSRDEQRTVLVGKVAPELVNISLNMHGTRAAQKLIEYLSNAQQIQLVIVALTPSVVPLIKDLNGNHVIQKCLNSMSAENNQFIYDAVCHHCIEVASHRHGCCVFQRCIDYASPAQKAQLISEITVNGLKLVQDPFGNYVVQYVLDLGEDHFSNSLIRTFWGSVCVLSIQKFSSNVIEKCIRVADHETRKGLIEELLNPEQLEKMLRDSFANYVVQTALDYADPVQRSLLVECIKPMIPFIKNTPYGKRIQGKLLREQAHPNAFPTQPTAPIANVGYKAMRPEYKHASMNAMGVNNHRFPFY</sequence>
<dbReference type="PROSITE" id="PS50303">
    <property type="entry name" value="PUM_HD"/>
    <property type="match status" value="1"/>
</dbReference>
<dbReference type="CDD" id="cd07920">
    <property type="entry name" value="Pumilio"/>
    <property type="match status" value="1"/>
</dbReference>
<feature type="repeat" description="Pumilio" evidence="2">
    <location>
        <begin position="659"/>
        <end position="694"/>
    </location>
</feature>
<dbReference type="SMART" id="SM00025">
    <property type="entry name" value="Pumilio"/>
    <property type="match status" value="8"/>
</dbReference>
<dbReference type="Gene3D" id="1.25.10.10">
    <property type="entry name" value="Leucine-rich Repeat Variant"/>
    <property type="match status" value="1"/>
</dbReference>
<dbReference type="SUPFAM" id="SSF48371">
    <property type="entry name" value="ARM repeat"/>
    <property type="match status" value="1"/>
</dbReference>
<dbReference type="Proteomes" id="UP001479436">
    <property type="component" value="Unassembled WGS sequence"/>
</dbReference>
<feature type="region of interest" description="Disordered" evidence="3">
    <location>
        <begin position="406"/>
        <end position="463"/>
    </location>
</feature>
<feature type="repeat" description="Pumilio" evidence="2">
    <location>
        <begin position="587"/>
        <end position="622"/>
    </location>
</feature>